<evidence type="ECO:0000256" key="5">
    <source>
        <dbReference type="PROSITE-ProRule" id="PRU00076"/>
    </source>
</evidence>
<dbReference type="InterPro" id="IPR013032">
    <property type="entry name" value="EGF-like_CS"/>
</dbReference>
<keyword evidence="4 5" id="KW-1015">Disulfide bond</keyword>
<dbReference type="SMART" id="SM00181">
    <property type="entry name" value="EGF"/>
    <property type="match status" value="3"/>
</dbReference>
<feature type="disulfide bond" evidence="5">
    <location>
        <begin position="126"/>
        <end position="135"/>
    </location>
</feature>
<keyword evidence="2" id="KW-0732">Signal</keyword>
<gene>
    <name evidence="7" type="primary">WBGene00097058</name>
</gene>
<dbReference type="GO" id="GO:0045746">
    <property type="term" value="P:negative regulation of Notch signaling pathway"/>
    <property type="evidence" value="ECO:0000318"/>
    <property type="project" value="GO_Central"/>
</dbReference>
<accession>A0A8R1U998</accession>
<dbReference type="AlphaFoldDB" id="A0A2A6BDF7"/>
<keyword evidence="3" id="KW-0677">Repeat</keyword>
<dbReference type="InterPro" id="IPR000742">
    <property type="entry name" value="EGF"/>
</dbReference>
<evidence type="ECO:0000313" key="8">
    <source>
        <dbReference type="Proteomes" id="UP000005239"/>
    </source>
</evidence>
<evidence type="ECO:0000256" key="6">
    <source>
        <dbReference type="PROSITE-ProRule" id="PRU00196"/>
    </source>
</evidence>
<keyword evidence="1 5" id="KW-0245">EGF-like domain</keyword>
<comment type="caution">
    <text evidence="6">Lacks conserved residue(s) required for the propagation of feature annotation.</text>
</comment>
<dbReference type="GO" id="GO:0005112">
    <property type="term" value="F:Notch binding"/>
    <property type="evidence" value="ECO:0000318"/>
    <property type="project" value="GO_Central"/>
</dbReference>
<dbReference type="PROSITE" id="PS50026">
    <property type="entry name" value="EGF_3"/>
    <property type="match status" value="3"/>
</dbReference>
<dbReference type="Pfam" id="PF12661">
    <property type="entry name" value="hEGF"/>
    <property type="match status" value="2"/>
</dbReference>
<dbReference type="SUPFAM" id="SSF57196">
    <property type="entry name" value="EGF/Laminin"/>
    <property type="match status" value="2"/>
</dbReference>
<reference evidence="8" key="1">
    <citation type="journal article" date="2008" name="Nat. Genet.">
        <title>The Pristionchus pacificus genome provides a unique perspective on nematode lifestyle and parasitism.</title>
        <authorList>
            <person name="Dieterich C."/>
            <person name="Clifton S.W."/>
            <person name="Schuster L.N."/>
            <person name="Chinwalla A."/>
            <person name="Delehaunty K."/>
            <person name="Dinkelacker I."/>
            <person name="Fulton L."/>
            <person name="Fulton R."/>
            <person name="Godfrey J."/>
            <person name="Minx P."/>
            <person name="Mitreva M."/>
            <person name="Roeseler W."/>
            <person name="Tian H."/>
            <person name="Witte H."/>
            <person name="Yang S.P."/>
            <person name="Wilson R.K."/>
            <person name="Sommer R.J."/>
        </authorList>
    </citation>
    <scope>NUCLEOTIDE SEQUENCE [LARGE SCALE GENOMIC DNA]</scope>
    <source>
        <strain evidence="8">PS312</strain>
    </source>
</reference>
<evidence type="ECO:0000256" key="4">
    <source>
        <dbReference type="ARBA" id="ARBA00023157"/>
    </source>
</evidence>
<accession>A0A2A6BDF7</accession>
<evidence type="ECO:0000256" key="3">
    <source>
        <dbReference type="ARBA" id="ARBA00022737"/>
    </source>
</evidence>
<protein>
    <submittedName>
        <fullName evidence="7">EGF domain-containing protein</fullName>
    </submittedName>
</protein>
<dbReference type="PANTHER" id="PTHR24049">
    <property type="entry name" value="CRUMBS FAMILY MEMBER"/>
    <property type="match status" value="1"/>
</dbReference>
<dbReference type="OrthoDB" id="283575at2759"/>
<dbReference type="PROSITE" id="PS50287">
    <property type="entry name" value="SRCR_2"/>
    <property type="match status" value="1"/>
</dbReference>
<sequence>MLPWIGRKIITVHEISTIFYHDVAGWSSKITIPKMVAGSVCYVGETAILKTSANAPNDCDNDLPEILDKSVERPITHGSSPTVTPCQWRIELSDETAQCAVSPKPCNEAKNQAYCAEQNNGFSCVCSPGWTGSDCDTATDPCSSLYCNNGFKCVPTADNSFAYCRCPRGFSSTDCSVKDQCFFAPCKNGGTCSSTKYGYTCQCDPAFSGDDHTQPGDRCGCGCGCGCCGCGCCRKKRAVDGAKKVKRSPVKVASGVKKCVKEPSTPVRIPAVMRNVHIQH</sequence>
<dbReference type="InterPro" id="IPR001190">
    <property type="entry name" value="SRCR"/>
</dbReference>
<evidence type="ECO:0000256" key="1">
    <source>
        <dbReference type="ARBA" id="ARBA00022536"/>
    </source>
</evidence>
<proteinExistence type="predicted"/>
<dbReference type="GO" id="GO:0005886">
    <property type="term" value="C:plasma membrane"/>
    <property type="evidence" value="ECO:0000318"/>
    <property type="project" value="GO_Central"/>
</dbReference>
<dbReference type="Gene3D" id="2.10.25.10">
    <property type="entry name" value="Laminin"/>
    <property type="match status" value="3"/>
</dbReference>
<dbReference type="CDD" id="cd00053">
    <property type="entry name" value="EGF"/>
    <property type="match status" value="1"/>
</dbReference>
<organism evidence="7 8">
    <name type="scientific">Pristionchus pacificus</name>
    <name type="common">Parasitic nematode worm</name>
    <dbReference type="NCBI Taxonomy" id="54126"/>
    <lineage>
        <taxon>Eukaryota</taxon>
        <taxon>Metazoa</taxon>
        <taxon>Ecdysozoa</taxon>
        <taxon>Nematoda</taxon>
        <taxon>Chromadorea</taxon>
        <taxon>Rhabditida</taxon>
        <taxon>Rhabditina</taxon>
        <taxon>Diplogasteromorpha</taxon>
        <taxon>Diplogasteroidea</taxon>
        <taxon>Neodiplogasteridae</taxon>
        <taxon>Pristionchus</taxon>
    </lineage>
</organism>
<evidence type="ECO:0000256" key="2">
    <source>
        <dbReference type="ARBA" id="ARBA00022729"/>
    </source>
</evidence>
<reference evidence="7" key="2">
    <citation type="submission" date="2022-06" db="UniProtKB">
        <authorList>
            <consortium name="EnsemblMetazoa"/>
        </authorList>
    </citation>
    <scope>IDENTIFICATION</scope>
    <source>
        <strain evidence="7">PS312</strain>
    </source>
</reference>
<dbReference type="PANTHER" id="PTHR24049:SF22">
    <property type="entry name" value="DROSOPHILA CRUMBS HOMOLOG"/>
    <property type="match status" value="1"/>
</dbReference>
<evidence type="ECO:0000313" key="7">
    <source>
        <dbReference type="EnsemblMetazoa" id="PPA07504.1"/>
    </source>
</evidence>
<name>A0A2A6BDF7_PRIPA</name>
<dbReference type="PROSITE" id="PS00022">
    <property type="entry name" value="EGF_1"/>
    <property type="match status" value="1"/>
</dbReference>
<feature type="disulfide bond" evidence="5">
    <location>
        <begin position="166"/>
        <end position="175"/>
    </location>
</feature>
<dbReference type="EnsemblMetazoa" id="PPA07504.1">
    <property type="protein sequence ID" value="PPA07504.1"/>
    <property type="gene ID" value="WBGene00097058"/>
</dbReference>
<dbReference type="Proteomes" id="UP000005239">
    <property type="component" value="Unassembled WGS sequence"/>
</dbReference>
<feature type="disulfide bond" evidence="5">
    <location>
        <begin position="147"/>
        <end position="164"/>
    </location>
</feature>
<dbReference type="PROSITE" id="PS01186">
    <property type="entry name" value="EGF_2"/>
    <property type="match status" value="2"/>
</dbReference>
<dbReference type="GO" id="GO:0007219">
    <property type="term" value="P:Notch signaling pathway"/>
    <property type="evidence" value="ECO:0000318"/>
    <property type="project" value="GO_Central"/>
</dbReference>
<dbReference type="InterPro" id="IPR051022">
    <property type="entry name" value="Notch_Cell-Fate_Det"/>
</dbReference>
<keyword evidence="8" id="KW-1185">Reference proteome</keyword>